<keyword evidence="2" id="KW-1185">Reference proteome</keyword>
<organism evidence="1 2">
    <name type="scientific">Luteolibacter rhizosphaerae</name>
    <dbReference type="NCBI Taxonomy" id="2989719"/>
    <lineage>
        <taxon>Bacteria</taxon>
        <taxon>Pseudomonadati</taxon>
        <taxon>Verrucomicrobiota</taxon>
        <taxon>Verrucomicrobiia</taxon>
        <taxon>Verrucomicrobiales</taxon>
        <taxon>Verrucomicrobiaceae</taxon>
        <taxon>Luteolibacter</taxon>
    </lineage>
</organism>
<evidence type="ECO:0000313" key="2">
    <source>
        <dbReference type="Proteomes" id="UP001165653"/>
    </source>
</evidence>
<dbReference type="RefSeq" id="WP_264513246.1">
    <property type="nucleotide sequence ID" value="NZ_JAPDDR010000004.1"/>
</dbReference>
<protein>
    <submittedName>
        <fullName evidence="1">WYL domain-containing protein</fullName>
    </submittedName>
</protein>
<name>A0ABT3G3E4_9BACT</name>
<evidence type="ECO:0000313" key="1">
    <source>
        <dbReference type="EMBL" id="MCW1913745.1"/>
    </source>
</evidence>
<comment type="caution">
    <text evidence="1">The sequence shown here is derived from an EMBL/GenBank/DDBJ whole genome shotgun (WGS) entry which is preliminary data.</text>
</comment>
<dbReference type="Proteomes" id="UP001165653">
    <property type="component" value="Unassembled WGS sequence"/>
</dbReference>
<gene>
    <name evidence="1" type="ORF">OJ996_09175</name>
</gene>
<dbReference type="EMBL" id="JAPDDR010000004">
    <property type="protein sequence ID" value="MCW1913745.1"/>
    <property type="molecule type" value="Genomic_DNA"/>
</dbReference>
<accession>A0ABT3G3E4</accession>
<reference evidence="1" key="1">
    <citation type="submission" date="2022-10" db="EMBL/GenBank/DDBJ databases">
        <title>Luteolibacter sp. GHJ8, whole genome shotgun sequencing project.</title>
        <authorList>
            <person name="Zhao G."/>
            <person name="Shen L."/>
        </authorList>
    </citation>
    <scope>NUCLEOTIDE SEQUENCE</scope>
    <source>
        <strain evidence="1">GHJ8</strain>
    </source>
</reference>
<proteinExistence type="predicted"/>
<sequence length="97" mass="11577">MTPSYATLDELRSAIRGRRIITFLHKGERFTMEPHVLCKGPRYGAFVLGGWIEELSEFHFYRYPMMRDVEITSRRFDQPRPCFDPYDRMIEQVDTVV</sequence>